<name>A0A7C0Y8Q6_9BACT</name>
<dbReference type="AlphaFoldDB" id="A0A7C0Y8Q6"/>
<sequence length="282" mass="32634">MHINIRGADPMEFKNRELIQILILAEVCRELGSSLIFQGGTAIRVFLGGTRTSEDLDFYMATQALPKLDKTVERIANAITQDLCYLERLSLDSCKVRQQGRLYTLWLSFTQGDRRKRTRLKTEFFEVADHFQKIRSQATLLTTAPLIRREISAFTMFLDRLNVVVQMETPEGILADKVVAILARSYVKGRDLWDLWFLTKVFGLSPSKGEIELRREIYGAQEWKRSPTMGGEGWPSKKELIELLDRDLQRFLAHKELESLREEGYERILKSVEDTLKMLEAI</sequence>
<gene>
    <name evidence="1" type="ORF">ENF32_04910</name>
</gene>
<reference evidence="1" key="1">
    <citation type="journal article" date="2020" name="mSystems">
        <title>Genome- and Community-Level Interaction Insights into Carbon Utilization and Element Cycling Functions of Hydrothermarchaeota in Hydrothermal Sediment.</title>
        <authorList>
            <person name="Zhou Z."/>
            <person name="Liu Y."/>
            <person name="Xu W."/>
            <person name="Pan J."/>
            <person name="Luo Z.H."/>
            <person name="Li M."/>
        </authorList>
    </citation>
    <scope>NUCLEOTIDE SEQUENCE [LARGE SCALE GENOMIC DNA]</scope>
    <source>
        <strain evidence="1">HyVt-115</strain>
    </source>
</reference>
<evidence type="ECO:0000313" key="1">
    <source>
        <dbReference type="EMBL" id="HDD53389.1"/>
    </source>
</evidence>
<protein>
    <recommendedName>
        <fullName evidence="2">Nucleotidyl transferase AbiEii/AbiGii toxin family protein</fullName>
    </recommendedName>
</protein>
<dbReference type="Proteomes" id="UP000885690">
    <property type="component" value="Unassembled WGS sequence"/>
</dbReference>
<proteinExistence type="predicted"/>
<organism evidence="1">
    <name type="scientific">Thermosulfidibacter takaii</name>
    <dbReference type="NCBI Taxonomy" id="412593"/>
    <lineage>
        <taxon>Bacteria</taxon>
        <taxon>Pseudomonadati</taxon>
        <taxon>Thermosulfidibacterota</taxon>
        <taxon>Thermosulfidibacteria</taxon>
        <taxon>Thermosulfidibacterales</taxon>
        <taxon>Thermosulfidibacteraceae</taxon>
    </lineage>
</organism>
<dbReference type="Gene3D" id="3.10.450.620">
    <property type="entry name" value="JHP933, nucleotidyltransferase-like core domain"/>
    <property type="match status" value="1"/>
</dbReference>
<dbReference type="InterPro" id="IPR014942">
    <property type="entry name" value="AbiEii"/>
</dbReference>
<accession>A0A7C0Y8Q6</accession>
<dbReference type="Pfam" id="PF08843">
    <property type="entry name" value="AbiEii"/>
    <property type="match status" value="1"/>
</dbReference>
<dbReference type="EMBL" id="DQWS01000182">
    <property type="protein sequence ID" value="HDD53389.1"/>
    <property type="molecule type" value="Genomic_DNA"/>
</dbReference>
<comment type="caution">
    <text evidence="1">The sequence shown here is derived from an EMBL/GenBank/DDBJ whole genome shotgun (WGS) entry which is preliminary data.</text>
</comment>
<evidence type="ECO:0008006" key="2">
    <source>
        <dbReference type="Google" id="ProtNLM"/>
    </source>
</evidence>